<proteinExistence type="predicted"/>
<sequence>MTAYDHKSVLDVSWNEDGDELDWNVTGWPTAFSASLSRHPYIVRKLEYHMSQFADASGDQKKLLKIVAKVLNTDNDTPFPPCDSFDTLAEQFSDLFSEKIAKIRSALIHDINIIDNYTDGEPQTCLLTAFEPGTETDIGFDAEMTMESHMTAVCTSAIFTSATSRGSDGI</sequence>
<dbReference type="AlphaFoldDB" id="A0AAD9P0L7"/>
<gene>
    <name evidence="1" type="ORF">NP493_218g03040</name>
</gene>
<organism evidence="1 2">
    <name type="scientific">Ridgeia piscesae</name>
    <name type="common">Tubeworm</name>
    <dbReference type="NCBI Taxonomy" id="27915"/>
    <lineage>
        <taxon>Eukaryota</taxon>
        <taxon>Metazoa</taxon>
        <taxon>Spiralia</taxon>
        <taxon>Lophotrochozoa</taxon>
        <taxon>Annelida</taxon>
        <taxon>Polychaeta</taxon>
        <taxon>Sedentaria</taxon>
        <taxon>Canalipalpata</taxon>
        <taxon>Sabellida</taxon>
        <taxon>Siboglinidae</taxon>
        <taxon>Ridgeia</taxon>
    </lineage>
</organism>
<evidence type="ECO:0000313" key="1">
    <source>
        <dbReference type="EMBL" id="KAK2185947.1"/>
    </source>
</evidence>
<dbReference type="Proteomes" id="UP001209878">
    <property type="component" value="Unassembled WGS sequence"/>
</dbReference>
<dbReference type="EMBL" id="JAODUO010000217">
    <property type="protein sequence ID" value="KAK2185947.1"/>
    <property type="molecule type" value="Genomic_DNA"/>
</dbReference>
<reference evidence="1" key="1">
    <citation type="journal article" date="2023" name="Mol. Biol. Evol.">
        <title>Third-Generation Sequencing Reveals the Adaptive Role of the Epigenome in Three Deep-Sea Polychaetes.</title>
        <authorList>
            <person name="Perez M."/>
            <person name="Aroh O."/>
            <person name="Sun Y."/>
            <person name="Lan Y."/>
            <person name="Juniper S.K."/>
            <person name="Young C.R."/>
            <person name="Angers B."/>
            <person name="Qian P.Y."/>
        </authorList>
    </citation>
    <scope>NUCLEOTIDE SEQUENCE</scope>
    <source>
        <strain evidence="1">R07B-5</strain>
    </source>
</reference>
<evidence type="ECO:0000313" key="2">
    <source>
        <dbReference type="Proteomes" id="UP001209878"/>
    </source>
</evidence>
<protein>
    <submittedName>
        <fullName evidence="1">Uncharacterized protein</fullName>
    </submittedName>
</protein>
<accession>A0AAD9P0L7</accession>
<keyword evidence="2" id="KW-1185">Reference proteome</keyword>
<comment type="caution">
    <text evidence="1">The sequence shown here is derived from an EMBL/GenBank/DDBJ whole genome shotgun (WGS) entry which is preliminary data.</text>
</comment>
<name>A0AAD9P0L7_RIDPI</name>